<organism evidence="2 3">
    <name type="scientific">Pseudomonas orientalis</name>
    <dbReference type="NCBI Taxonomy" id="76758"/>
    <lineage>
        <taxon>Bacteria</taxon>
        <taxon>Pseudomonadati</taxon>
        <taxon>Pseudomonadota</taxon>
        <taxon>Gammaproteobacteria</taxon>
        <taxon>Pseudomonadales</taxon>
        <taxon>Pseudomonadaceae</taxon>
        <taxon>Pseudomonas</taxon>
    </lineage>
</organism>
<feature type="compositionally biased region" description="Polar residues" evidence="1">
    <location>
        <begin position="24"/>
        <end position="40"/>
    </location>
</feature>
<proteinExistence type="predicted"/>
<dbReference type="KEGG" id="poi:BOP93_12595"/>
<dbReference type="Proteomes" id="UP000239888">
    <property type="component" value="Chromosome"/>
</dbReference>
<evidence type="ECO:0000256" key="1">
    <source>
        <dbReference type="SAM" id="MobiDB-lite"/>
    </source>
</evidence>
<dbReference type="RefSeq" id="WP_104502951.1">
    <property type="nucleotide sequence ID" value="NZ_CP018049.1"/>
</dbReference>
<protein>
    <recommendedName>
        <fullName evidence="4">Peptidase C58 YopT-type domain-containing protein</fullName>
    </recommendedName>
</protein>
<dbReference type="EMBL" id="CP018049">
    <property type="protein sequence ID" value="AUZ46397.1"/>
    <property type="molecule type" value="Genomic_DNA"/>
</dbReference>
<feature type="compositionally biased region" description="Polar residues" evidence="1">
    <location>
        <begin position="1"/>
        <end position="16"/>
    </location>
</feature>
<dbReference type="CDD" id="cd20495">
    <property type="entry name" value="C58_PaToxP-like"/>
    <property type="match status" value="1"/>
</dbReference>
<evidence type="ECO:0008006" key="4">
    <source>
        <dbReference type="Google" id="ProtNLM"/>
    </source>
</evidence>
<reference evidence="2 3" key="1">
    <citation type="journal article" date="2018" name="Front. Microbiol.">
        <title>Pseudomonas orientalis F9: A Potent Antagonist against Phytopathogens with Phytotoxic Effect in the Apple Flower.</title>
        <authorList>
            <person name="Zengerer V."/>
            <person name="Schmid M."/>
            <person name="Bieri M."/>
            <person name="Muller D.C."/>
            <person name="Remus-Emsermann M.N.P."/>
            <person name="Ahrens C.H."/>
            <person name="Pelludat C."/>
        </authorList>
    </citation>
    <scope>NUCLEOTIDE SEQUENCE [LARGE SCALE GENOMIC DNA]</scope>
    <source>
        <strain evidence="2 3">F9</strain>
    </source>
</reference>
<gene>
    <name evidence="2" type="ORF">BOP93_12595</name>
</gene>
<evidence type="ECO:0000313" key="3">
    <source>
        <dbReference type="Proteomes" id="UP000239888"/>
    </source>
</evidence>
<sequence>MTLTVNRTNPNFVSSSLREDQPVDTPSPTQMAPSDRSAQAQGDHELALLYANALMQSAQRGQQNPGHEVIGPIPSQSTYGQYRQQLKALLDGPDFTRWAKSQNVDLSKPVKLFPPRAGKPGYAALSVKPAPPASGGVAASLHRLVTPEPSTKYFGESTLKNFHTLPLSWPLIMQATERLANGSFYVDMDNGRSVFLSQVASFYGETIPSTKESAVERASQLRQSIAFSETVHSRLNADDVLESQKQAADINNLYVFRNAPDGRFLENIEDDNARAERDTRLPKSHRNYRNPTQHKKRIKGLVERTLRETMMPIDSKSSYRQENGLASGEKVSLMRFIVDNGWPVPASFEEFKELGINVTAAIPAGPPNGNFSGALSWPVPLSHQDQAKLYFHPLQTLPGVEEHGVFKILTRNQNWDKTALSHPRRMLEEIVSSRSGKAISEDLQREFGAVPTPDSNADWLLAALHASLDKESVVDGTGTRNTIAGFQLDKPAYYGAPISKMTEKLAAHLQIQGKASGECAEAAAHLLLSRRAPAYLVKDIPDRVTSSCHSWVSLQVAVARLEAVAPGSTALMSYGQVMSLATQPPDSLEEQAIEYQAQTNALKDWGIAQGLIPFNAQYQYTTAQMDTVRLAFSEMMNEIGGASATFSTPMPSRHEMAKDNLRKEYGDDIDYELECFYSTKDDKGFHSLIDLYLQSGTSRDLVEGWSSKDARLPTSLIHRTNALPPINLMFDQVFDDYAKNMEAAIAAQVKHLISTLPLWDRRNIEFGKLDVFKDIEINVDNFRGVKKTQVPSNQAVMLGVVNDGHRRVYEVDLAKNKITQRHDLTEAVPGFKKDRQDMRAGYTYHEFPTLTPAGDFASSIIDEKPLRTAIPTSFASERSAYIAAALVKNADTYGYKEQAKGLSTFESRKHFYENFANLTLNLVPFYSAIKNFQEGNVIEGLVDLALDVLSVVVGLGAAGKGIKALKAGTSTFAAGVKTAQTVGRAALGVLNPLDGIGGALSKVSNHLKRGLVFEYKMLTQGSDIGDLFKGVKNIDASAVGTFKYNNEFMEGPSVFKNDNWYAYNPVTRQPYGPPLTDFIPSMRLNGKQLNTWTRASDPVREIDNAVVATWKRTVAKYRDAMDATPFEQGYKFGLPSNVPGLTASTTLEDLMKLAARDDITAQQVGVLVKHYDDIAIKFGRKGSARFFDCVDPHFGTFQPMPQVVYLSQTGQLSKGQSAALSRVMASAVAEGKEAQLLQNMMDAAAFPKAPESREFMQRLNTLQNKIDLPTLFRANQPFEQRSYRNMVTNLGEATTSKSIMIDSPGHAMAAGVKIDASGKSFYFYDPNHGLAKFSNAEAMEGALHRVFTDKQLGKNYKTHSVDQHNLEFKVFDHNDAWQRVVNVKSSDIKSFYEAPLLNPNTQPIRYLAPPVNVVRHPIKIKPQATPDDVQSIVNSHVNLTNVGGHKKNIYSGLVFRGDMRPPFKVAAADAEPGIFETGFTLRTPISDVREVSGTRGGFGGGHDALDPDGRGISTSVYYNNSGAGAYYYGGDKGGHTYVVDGRNMEGFHLYANRHAVEHPTSTAVSLKPWEINYGSNIPGHRIIGAFDSSGSFISNPGYAAKQA</sequence>
<evidence type="ECO:0000313" key="2">
    <source>
        <dbReference type="EMBL" id="AUZ46397.1"/>
    </source>
</evidence>
<name>A0A2L0RWB9_9PSED</name>
<feature type="region of interest" description="Disordered" evidence="1">
    <location>
        <begin position="1"/>
        <end position="41"/>
    </location>
</feature>
<accession>A0A2L0RWB9</accession>